<gene>
    <name evidence="1" type="ORF">VNO77_08678</name>
</gene>
<sequence>MSPSRSCSELMYYNLHSYGGRSSVAFQMEELIAEHVDSLTSVAPLKGPKFSFLLSLCGFLQCLTTYVEIVGKDSTFCYQDLMHAMIPVTVSHKTSMASYSNFRLVHDLRGTRHSPDYFPDNDSTIALLKTTRCYPAEFANTKTGVRPTTVTKLYCWLDVASHATGAGLSKLLVLWQVWLIRGSSTRVSASGLAAFQEAIDSKLTTHSGFYLKTCINVKQKYEWLLNIHTYEHLKTLNFKQGLHDHMQYKQNQYMTRASSQLNNQPREVKASFSCADSVCCVLFEAYVLEPMTLINLELVSKLRKFQEARILFLLCWLALP</sequence>
<evidence type="ECO:0000313" key="2">
    <source>
        <dbReference type="Proteomes" id="UP001367508"/>
    </source>
</evidence>
<comment type="caution">
    <text evidence="1">The sequence shown here is derived from an EMBL/GenBank/DDBJ whole genome shotgun (WGS) entry which is preliminary data.</text>
</comment>
<accession>A0AAN9M8N3</accession>
<evidence type="ECO:0000313" key="1">
    <source>
        <dbReference type="EMBL" id="KAK7350275.1"/>
    </source>
</evidence>
<organism evidence="1 2">
    <name type="scientific">Canavalia gladiata</name>
    <name type="common">Sword bean</name>
    <name type="synonym">Dolichos gladiatus</name>
    <dbReference type="NCBI Taxonomy" id="3824"/>
    <lineage>
        <taxon>Eukaryota</taxon>
        <taxon>Viridiplantae</taxon>
        <taxon>Streptophyta</taxon>
        <taxon>Embryophyta</taxon>
        <taxon>Tracheophyta</taxon>
        <taxon>Spermatophyta</taxon>
        <taxon>Magnoliopsida</taxon>
        <taxon>eudicotyledons</taxon>
        <taxon>Gunneridae</taxon>
        <taxon>Pentapetalae</taxon>
        <taxon>rosids</taxon>
        <taxon>fabids</taxon>
        <taxon>Fabales</taxon>
        <taxon>Fabaceae</taxon>
        <taxon>Papilionoideae</taxon>
        <taxon>50 kb inversion clade</taxon>
        <taxon>NPAAA clade</taxon>
        <taxon>indigoferoid/millettioid clade</taxon>
        <taxon>Phaseoleae</taxon>
        <taxon>Canavalia</taxon>
    </lineage>
</organism>
<name>A0AAN9M8N3_CANGL</name>
<reference evidence="1 2" key="1">
    <citation type="submission" date="2024-01" db="EMBL/GenBank/DDBJ databases">
        <title>The genomes of 5 underutilized Papilionoideae crops provide insights into root nodulation and disease resistanc.</title>
        <authorList>
            <person name="Jiang F."/>
        </authorList>
    </citation>
    <scope>NUCLEOTIDE SEQUENCE [LARGE SCALE GENOMIC DNA]</scope>
    <source>
        <strain evidence="1">LVBAO_FW01</strain>
        <tissue evidence="1">Leaves</tissue>
    </source>
</reference>
<proteinExistence type="predicted"/>
<dbReference type="Proteomes" id="UP001367508">
    <property type="component" value="Unassembled WGS sequence"/>
</dbReference>
<dbReference type="EMBL" id="JAYMYQ010000002">
    <property type="protein sequence ID" value="KAK7350275.1"/>
    <property type="molecule type" value="Genomic_DNA"/>
</dbReference>
<dbReference type="AlphaFoldDB" id="A0AAN9M8N3"/>
<protein>
    <submittedName>
        <fullName evidence="1">Uncharacterized protein</fullName>
    </submittedName>
</protein>
<keyword evidence="2" id="KW-1185">Reference proteome</keyword>